<evidence type="ECO:0000256" key="4">
    <source>
        <dbReference type="ARBA" id="ARBA00022475"/>
    </source>
</evidence>
<reference evidence="10 11" key="1">
    <citation type="submission" date="2023-07" db="EMBL/GenBank/DDBJ databases">
        <title>Genomic Encyclopedia of Type Strains, Phase IV (KMG-IV): sequencing the most valuable type-strain genomes for metagenomic binning, comparative biology and taxonomic classification.</title>
        <authorList>
            <person name="Goeker M."/>
        </authorList>
    </citation>
    <scope>NUCLEOTIDE SEQUENCE [LARGE SCALE GENOMIC DNA]</scope>
    <source>
        <strain evidence="10 11">DSM 27848</strain>
    </source>
</reference>
<feature type="transmembrane region" description="Helical" evidence="9">
    <location>
        <begin position="435"/>
        <end position="455"/>
    </location>
</feature>
<dbReference type="PANTHER" id="PTHR30588">
    <property type="entry name" value="BRANCHED-CHAIN AMINO ACID TRANSPORT SYSTEM 2 CARRIER PROTEIN"/>
    <property type="match status" value="1"/>
</dbReference>
<comment type="subcellular location">
    <subcellularLocation>
        <location evidence="1 9">Cell membrane</location>
        <topology evidence="1 9">Multi-pass membrane protein</topology>
    </subcellularLocation>
</comment>
<feature type="transmembrane region" description="Helical" evidence="9">
    <location>
        <begin position="352"/>
        <end position="372"/>
    </location>
</feature>
<feature type="transmembrane region" description="Helical" evidence="9">
    <location>
        <begin position="327"/>
        <end position="346"/>
    </location>
</feature>
<feature type="transmembrane region" description="Helical" evidence="9">
    <location>
        <begin position="244"/>
        <end position="265"/>
    </location>
</feature>
<keyword evidence="6 9" id="KW-0029">Amino-acid transport</keyword>
<feature type="transmembrane region" description="Helical" evidence="9">
    <location>
        <begin position="52"/>
        <end position="72"/>
    </location>
</feature>
<protein>
    <recommendedName>
        <fullName evidence="9">Branched-chain amino acid transport system carrier protein</fullName>
    </recommendedName>
</protein>
<gene>
    <name evidence="10" type="ORF">J2S14_001487</name>
</gene>
<evidence type="ECO:0000256" key="5">
    <source>
        <dbReference type="ARBA" id="ARBA00022692"/>
    </source>
</evidence>
<evidence type="ECO:0000313" key="10">
    <source>
        <dbReference type="EMBL" id="MDQ0342675.1"/>
    </source>
</evidence>
<comment type="similarity">
    <text evidence="2 9">Belongs to the branched chain amino acid transporter family.</text>
</comment>
<feature type="transmembrane region" description="Helical" evidence="9">
    <location>
        <begin position="213"/>
        <end position="232"/>
    </location>
</feature>
<evidence type="ECO:0000256" key="6">
    <source>
        <dbReference type="ARBA" id="ARBA00022970"/>
    </source>
</evidence>
<keyword evidence="3 9" id="KW-0813">Transport</keyword>
<keyword evidence="7 9" id="KW-1133">Transmembrane helix</keyword>
<feature type="transmembrane region" description="Helical" evidence="9">
    <location>
        <begin position="384"/>
        <end position="402"/>
    </location>
</feature>
<feature type="transmembrane region" description="Helical" evidence="9">
    <location>
        <begin position="285"/>
        <end position="315"/>
    </location>
</feature>
<feature type="transmembrane region" description="Helical" evidence="9">
    <location>
        <begin position="21"/>
        <end position="40"/>
    </location>
</feature>
<name>A0ABU0D2S1_9BACI</name>
<organism evidence="10 11">
    <name type="scientific">Lederbergia wuyishanensis</name>
    <dbReference type="NCBI Taxonomy" id="1347903"/>
    <lineage>
        <taxon>Bacteria</taxon>
        <taxon>Bacillati</taxon>
        <taxon>Bacillota</taxon>
        <taxon>Bacilli</taxon>
        <taxon>Bacillales</taxon>
        <taxon>Bacillaceae</taxon>
        <taxon>Lederbergia</taxon>
    </lineage>
</organism>
<dbReference type="Pfam" id="PF05525">
    <property type="entry name" value="Branch_AA_trans"/>
    <property type="match status" value="1"/>
</dbReference>
<comment type="caution">
    <text evidence="10">The sequence shown here is derived from an EMBL/GenBank/DDBJ whole genome shotgun (WGS) entry which is preliminary data.</text>
</comment>
<keyword evidence="8 9" id="KW-0472">Membrane</keyword>
<keyword evidence="4" id="KW-1003">Cell membrane</keyword>
<comment type="function">
    <text evidence="9">Component of the transport system for branched-chain amino acids.</text>
</comment>
<feature type="transmembrane region" description="Helical" evidence="9">
    <location>
        <begin position="92"/>
        <end position="111"/>
    </location>
</feature>
<dbReference type="Proteomes" id="UP001232343">
    <property type="component" value="Unassembled WGS sequence"/>
</dbReference>
<dbReference type="EMBL" id="JAUSUO010000002">
    <property type="protein sequence ID" value="MDQ0342675.1"/>
    <property type="molecule type" value="Genomic_DNA"/>
</dbReference>
<evidence type="ECO:0000256" key="2">
    <source>
        <dbReference type="ARBA" id="ARBA00008540"/>
    </source>
</evidence>
<accession>A0ABU0D2S1</accession>
<evidence type="ECO:0000256" key="9">
    <source>
        <dbReference type="RuleBase" id="RU362122"/>
    </source>
</evidence>
<evidence type="ECO:0000256" key="7">
    <source>
        <dbReference type="ARBA" id="ARBA00022989"/>
    </source>
</evidence>
<dbReference type="PANTHER" id="PTHR30588:SF0">
    <property type="entry name" value="BRANCHED-CHAIN AMINO ACID PERMEASE BRNQ"/>
    <property type="match status" value="1"/>
</dbReference>
<evidence type="ECO:0000313" key="11">
    <source>
        <dbReference type="Proteomes" id="UP001232343"/>
    </source>
</evidence>
<keyword evidence="11" id="KW-1185">Reference proteome</keyword>
<evidence type="ECO:0000256" key="1">
    <source>
        <dbReference type="ARBA" id="ARBA00004651"/>
    </source>
</evidence>
<dbReference type="NCBIfam" id="TIGR00796">
    <property type="entry name" value="livcs"/>
    <property type="match status" value="1"/>
</dbReference>
<keyword evidence="5 9" id="KW-0812">Transmembrane</keyword>
<sequence>MFKASKKGTDMMNEKLPFSKYTAIGVMLFALFFGAGNLIFPALLGQNAGTNLWPAVAGFLITGVGLPLLGILAMGFSGSRNLQELASRVNPIYAIFFTSLLYLTIGPFFALPRTGTVAYEVGITPFVSEGFHQGGLLIFTLLFFIITLWFSLNPAKIVDNVGKILAPGLVILLVILLVTVVIRPMGTIQAPVGNYTNGAFVKGFLDGYNTMDAIASLVFGIIVINSVRSFGITTKGGIIRATTISGLIAISLLAAIYIGIAYMGATSTEAFGLSENGGPVLSNAASYYFGTFGLILLALLITLACLTTAIGLVTACAEYFQTLFPRFSYKSLVFFFVTISFIFANFGLTNIITFSVPVLMFLYPLAIVLMLLTFLSPLFNHKRIVYILTIAATFLISIFDGLKSLCQSLEIDYFGWMMPIVSFYEKTLPLYNEGLGWLLPALVVIIITAVVSRLLRASK</sequence>
<proteinExistence type="inferred from homology"/>
<feature type="transmembrane region" description="Helical" evidence="9">
    <location>
        <begin position="164"/>
        <end position="182"/>
    </location>
</feature>
<dbReference type="InterPro" id="IPR004685">
    <property type="entry name" value="Brnchd-chn_aa_trnsp_Livcs"/>
</dbReference>
<evidence type="ECO:0000256" key="3">
    <source>
        <dbReference type="ARBA" id="ARBA00022448"/>
    </source>
</evidence>
<feature type="transmembrane region" description="Helical" evidence="9">
    <location>
        <begin position="131"/>
        <end position="152"/>
    </location>
</feature>
<evidence type="ECO:0000256" key="8">
    <source>
        <dbReference type="ARBA" id="ARBA00023136"/>
    </source>
</evidence>